<feature type="transmembrane region" description="Helical" evidence="1">
    <location>
        <begin position="29"/>
        <end position="48"/>
    </location>
</feature>
<dbReference type="Proteomes" id="UP000032214">
    <property type="component" value="Unassembled WGS sequence"/>
</dbReference>
<evidence type="ECO:0000313" key="3">
    <source>
        <dbReference type="Proteomes" id="UP000032214"/>
    </source>
</evidence>
<dbReference type="EMBL" id="ARQD01000001">
    <property type="protein sequence ID" value="KIX85481.1"/>
    <property type="molecule type" value="Genomic_DNA"/>
</dbReference>
<sequence length="254" mass="28831">MSLSYYTTVNNVAFNTQYYSRQYMNNKTLIPFLVALLYLGNSNLLAFVDKKLIFGTIQFPTSIMRAPSMRIYFEGRKLSGEIEGSRLIYSLGLDTYQTYLYLLVTEVIEPQKEGNTIQYLKVPARAPYKLYALELNKEKTDDNLSEQNKQPTETHEATWNIRQVSLPRTGRVPDQAIIMLYRPDFIHTVQGGDAISLPTVMIASDVIQKAGSAQNLQDISNNLLLSCMGNLDLIHDSMHHIIKQEAKSIIALVQ</sequence>
<dbReference type="AlphaFoldDB" id="A0A0D2JEI4"/>
<protein>
    <submittedName>
        <fullName evidence="2">Uncharacterized protein</fullName>
    </submittedName>
</protein>
<evidence type="ECO:0000256" key="1">
    <source>
        <dbReference type="SAM" id="Phobius"/>
    </source>
</evidence>
<dbReference type="STRING" id="1306947.J120_00695"/>
<keyword evidence="1" id="KW-0812">Transmembrane</keyword>
<proteinExistence type="predicted"/>
<organism evidence="2 3">
    <name type="scientific">candidate division TM6 bacterium JCVI TM6SC1</name>
    <dbReference type="NCBI Taxonomy" id="1306947"/>
    <lineage>
        <taxon>Bacteria</taxon>
        <taxon>Candidatus Babelota</taxon>
        <taxon>Vermiphilus</taxon>
    </lineage>
</organism>
<gene>
    <name evidence="2" type="ORF">J120_00695</name>
</gene>
<name>A0A0D2JEI4_9BACT</name>
<accession>A0A0D2JEI4</accession>
<keyword evidence="3" id="KW-1185">Reference proteome</keyword>
<comment type="caution">
    <text evidence="2">The sequence shown here is derived from an EMBL/GenBank/DDBJ whole genome shotgun (WGS) entry which is preliminary data.</text>
</comment>
<evidence type="ECO:0000313" key="2">
    <source>
        <dbReference type="EMBL" id="KIX85481.1"/>
    </source>
</evidence>
<keyword evidence="1" id="KW-0472">Membrane</keyword>
<reference evidence="2 3" key="1">
    <citation type="journal article" date="2013" name="Proc. Natl. Acad. Sci. U.S.A.">
        <title>Candidate phylum TM6 genome recovered from a hospital sink biofilm provides genomic insights into this uncultivated phylum.</title>
        <authorList>
            <person name="McLean J.S."/>
            <person name="Lombardo M.J."/>
            <person name="Badger J.H."/>
            <person name="Edlund A."/>
            <person name="Novotny M."/>
            <person name="Yee-Greenbaum J."/>
            <person name="Vyahhi N."/>
            <person name="Hall A.P."/>
            <person name="Yang Y."/>
            <person name="Dupont C.L."/>
            <person name="Ziegler M.G."/>
            <person name="Chitsaz H."/>
            <person name="Allen A.E."/>
            <person name="Yooseph S."/>
            <person name="Tesler G."/>
            <person name="Pevzner P.A."/>
            <person name="Friedman R.M."/>
            <person name="Nealson K.H."/>
            <person name="Venter J.C."/>
            <person name="Lasken R.S."/>
        </authorList>
    </citation>
    <scope>NUCLEOTIDE SEQUENCE [LARGE SCALE GENOMIC DNA]</scope>
    <source>
        <strain evidence="2 3">TM6SC1</strain>
    </source>
</reference>
<keyword evidence="1" id="KW-1133">Transmembrane helix</keyword>